<evidence type="ECO:0000313" key="1">
    <source>
        <dbReference type="EMBL" id="CAA9382620.1"/>
    </source>
</evidence>
<dbReference type="AlphaFoldDB" id="A0A6J4NED4"/>
<dbReference type="EMBL" id="CADCUV010000004">
    <property type="protein sequence ID" value="CAA9382620.1"/>
    <property type="molecule type" value="Genomic_DNA"/>
</dbReference>
<protein>
    <submittedName>
        <fullName evidence="1">Uncharacterized protein</fullName>
    </submittedName>
</protein>
<gene>
    <name evidence="1" type="ORF">AVDCRST_MAG22-82</name>
</gene>
<sequence length="84" mass="8723">MTDQGGDSLTEALEPPIRAMIETTNRGDSRALLESFAEGAVLTGFGRAFDDRSISKTPEQGAATSVLLAASLLVTGVGGRHFKG</sequence>
<organism evidence="1">
    <name type="scientific">uncultured Rubrobacteraceae bacterium</name>
    <dbReference type="NCBI Taxonomy" id="349277"/>
    <lineage>
        <taxon>Bacteria</taxon>
        <taxon>Bacillati</taxon>
        <taxon>Actinomycetota</taxon>
        <taxon>Rubrobacteria</taxon>
        <taxon>Rubrobacterales</taxon>
        <taxon>Rubrobacteraceae</taxon>
        <taxon>environmental samples</taxon>
    </lineage>
</organism>
<accession>A0A6J4NED4</accession>
<proteinExistence type="predicted"/>
<reference evidence="1" key="1">
    <citation type="submission" date="2020-02" db="EMBL/GenBank/DDBJ databases">
        <authorList>
            <person name="Meier V. D."/>
        </authorList>
    </citation>
    <scope>NUCLEOTIDE SEQUENCE</scope>
    <source>
        <strain evidence="1">AVDCRST_MAG22</strain>
    </source>
</reference>
<name>A0A6J4NED4_9ACTN</name>